<keyword evidence="3" id="KW-1185">Reference proteome</keyword>
<reference evidence="2" key="1">
    <citation type="submission" date="2021-06" db="EMBL/GenBank/DDBJ databases">
        <authorList>
            <consortium name="DOE Joint Genome Institute"/>
            <person name="Mondo S.J."/>
            <person name="Amses K.R."/>
            <person name="Simmons D.R."/>
            <person name="Longcore J.E."/>
            <person name="Seto K."/>
            <person name="Alves G.H."/>
            <person name="Bonds A.E."/>
            <person name="Quandt C.A."/>
            <person name="Davis W.J."/>
            <person name="Chang Y."/>
            <person name="Letcher P.M."/>
            <person name="Powell M.J."/>
            <person name="Kuo A."/>
            <person name="Labutti K."/>
            <person name="Pangilinan J."/>
            <person name="Andreopoulos W."/>
            <person name="Tritt A."/>
            <person name="Riley R."/>
            <person name="Hundley H."/>
            <person name="Johnson J."/>
            <person name="Lipzen A."/>
            <person name="Barry K."/>
            <person name="Berbee M.L."/>
            <person name="Buchler N.E."/>
            <person name="Grigoriev I.V."/>
            <person name="Spatafora J.W."/>
            <person name="Stajich J.E."/>
            <person name="James T.Y."/>
        </authorList>
    </citation>
    <scope>NUCLEOTIDE SEQUENCE</scope>
    <source>
        <strain evidence="2">AG</strain>
    </source>
</reference>
<evidence type="ECO:0000313" key="2">
    <source>
        <dbReference type="EMBL" id="KAI8584321.1"/>
    </source>
</evidence>
<evidence type="ECO:0000313" key="3">
    <source>
        <dbReference type="Proteomes" id="UP001206595"/>
    </source>
</evidence>
<feature type="region of interest" description="Disordered" evidence="1">
    <location>
        <begin position="1"/>
        <end position="82"/>
    </location>
</feature>
<organism evidence="2 3">
    <name type="scientific">Umbelopsis ramanniana AG</name>
    <dbReference type="NCBI Taxonomy" id="1314678"/>
    <lineage>
        <taxon>Eukaryota</taxon>
        <taxon>Fungi</taxon>
        <taxon>Fungi incertae sedis</taxon>
        <taxon>Mucoromycota</taxon>
        <taxon>Mucoromycotina</taxon>
        <taxon>Umbelopsidomycetes</taxon>
        <taxon>Umbelopsidales</taxon>
        <taxon>Umbelopsidaceae</taxon>
        <taxon>Umbelopsis</taxon>
    </lineage>
</organism>
<dbReference type="Proteomes" id="UP001206595">
    <property type="component" value="Unassembled WGS sequence"/>
</dbReference>
<reference evidence="2" key="2">
    <citation type="journal article" date="2022" name="Proc. Natl. Acad. Sci. U.S.A.">
        <title>Diploid-dominant life cycles characterize the early evolution of Fungi.</title>
        <authorList>
            <person name="Amses K.R."/>
            <person name="Simmons D.R."/>
            <person name="Longcore J.E."/>
            <person name="Mondo S.J."/>
            <person name="Seto K."/>
            <person name="Jeronimo G.H."/>
            <person name="Bonds A.E."/>
            <person name="Quandt C.A."/>
            <person name="Davis W.J."/>
            <person name="Chang Y."/>
            <person name="Federici B.A."/>
            <person name="Kuo A."/>
            <person name="LaButti K."/>
            <person name="Pangilinan J."/>
            <person name="Andreopoulos W."/>
            <person name="Tritt A."/>
            <person name="Riley R."/>
            <person name="Hundley H."/>
            <person name="Johnson J."/>
            <person name="Lipzen A."/>
            <person name="Barry K."/>
            <person name="Lang B.F."/>
            <person name="Cuomo C.A."/>
            <person name="Buchler N.E."/>
            <person name="Grigoriev I.V."/>
            <person name="Spatafora J.W."/>
            <person name="Stajich J.E."/>
            <person name="James T.Y."/>
        </authorList>
    </citation>
    <scope>NUCLEOTIDE SEQUENCE</scope>
    <source>
        <strain evidence="2">AG</strain>
    </source>
</reference>
<dbReference type="EMBL" id="MU620893">
    <property type="protein sequence ID" value="KAI8584321.1"/>
    <property type="molecule type" value="Genomic_DNA"/>
</dbReference>
<name>A0AAD5EJV7_UMBRA</name>
<dbReference type="RefSeq" id="XP_051449325.1">
    <property type="nucleotide sequence ID" value="XM_051585341.1"/>
</dbReference>
<sequence>MIPSTPFQPNESESLSDHAKENDAAFLKSLYERNDSHNTSEQHHQQTMDTHGSTYGHNQHGHADESSSHESLAPRVNTVFED</sequence>
<gene>
    <name evidence="2" type="ORF">K450DRAFT_219305</name>
</gene>
<dbReference type="GeneID" id="75910689"/>
<proteinExistence type="predicted"/>
<comment type="caution">
    <text evidence="2">The sequence shown here is derived from an EMBL/GenBank/DDBJ whole genome shotgun (WGS) entry which is preliminary data.</text>
</comment>
<feature type="compositionally biased region" description="Polar residues" evidence="1">
    <location>
        <begin position="1"/>
        <end position="13"/>
    </location>
</feature>
<protein>
    <submittedName>
        <fullName evidence="2">Uncharacterized protein</fullName>
    </submittedName>
</protein>
<dbReference type="AlphaFoldDB" id="A0AAD5EJV7"/>
<feature type="compositionally biased region" description="Basic and acidic residues" evidence="1">
    <location>
        <begin position="30"/>
        <end position="46"/>
    </location>
</feature>
<feature type="compositionally biased region" description="Polar residues" evidence="1">
    <location>
        <begin position="47"/>
        <end position="57"/>
    </location>
</feature>
<accession>A0AAD5EJV7</accession>
<evidence type="ECO:0000256" key="1">
    <source>
        <dbReference type="SAM" id="MobiDB-lite"/>
    </source>
</evidence>